<organism evidence="2 3">
    <name type="scientific">Papaver somniferum</name>
    <name type="common">Opium poppy</name>
    <dbReference type="NCBI Taxonomy" id="3469"/>
    <lineage>
        <taxon>Eukaryota</taxon>
        <taxon>Viridiplantae</taxon>
        <taxon>Streptophyta</taxon>
        <taxon>Embryophyta</taxon>
        <taxon>Tracheophyta</taxon>
        <taxon>Spermatophyta</taxon>
        <taxon>Magnoliopsida</taxon>
        <taxon>Ranunculales</taxon>
        <taxon>Papaveraceae</taxon>
        <taxon>Papaveroideae</taxon>
        <taxon>Papaver</taxon>
    </lineage>
</organism>
<dbReference type="InterPro" id="IPR052810">
    <property type="entry name" value="Plant_NAT"/>
</dbReference>
<accession>A0A4Y7L1H5</accession>
<name>A0A4Y7L1H5_PAPSO</name>
<proteinExistence type="predicted"/>
<dbReference type="PANTHER" id="PTHR47370">
    <property type="entry name" value="ACYL-COA N-ACYLTRANSFERASES (NAT) SUPERFAMILY PROTEIN"/>
    <property type="match status" value="1"/>
</dbReference>
<feature type="domain" description="N-acetyltransferase" evidence="1">
    <location>
        <begin position="8"/>
        <end position="171"/>
    </location>
</feature>
<evidence type="ECO:0000259" key="1">
    <source>
        <dbReference type="PROSITE" id="PS51186"/>
    </source>
</evidence>
<dbReference type="Pfam" id="PF00583">
    <property type="entry name" value="Acetyltransf_1"/>
    <property type="match status" value="1"/>
</dbReference>
<protein>
    <recommendedName>
        <fullName evidence="1">N-acetyltransferase domain-containing protein</fullName>
    </recommendedName>
</protein>
<reference evidence="2 3" key="1">
    <citation type="journal article" date="2018" name="Science">
        <title>The opium poppy genome and morphinan production.</title>
        <authorList>
            <person name="Guo L."/>
            <person name="Winzer T."/>
            <person name="Yang X."/>
            <person name="Li Y."/>
            <person name="Ning Z."/>
            <person name="He Z."/>
            <person name="Teodor R."/>
            <person name="Lu Y."/>
            <person name="Bowser T.A."/>
            <person name="Graham I.A."/>
            <person name="Ye K."/>
        </authorList>
    </citation>
    <scope>NUCLEOTIDE SEQUENCE [LARGE SCALE GENOMIC DNA]</scope>
    <source>
        <strain evidence="3">cv. HN1</strain>
        <tissue evidence="2">Leaves</tissue>
    </source>
</reference>
<dbReference type="OrthoDB" id="41532at2759"/>
<evidence type="ECO:0000313" key="3">
    <source>
        <dbReference type="Proteomes" id="UP000316621"/>
    </source>
</evidence>
<sequence>MASDHGVIKIRDYDDNIDKIRIQNLERICKVGQMAPFLLMDTMGDPICRIRNSPLFKMLVAEFNNELVGVIQGTIKIANCCTNLKDIPSVAGYILGLRVSPLHRRIGIGSNLIRNIEECFVANGVDFAYMVTEKDNEASVKLFVDKLNFVKFSTPSILVDPVSQYHSKSISPNIRIMKLTTDKAESLYRKFMATTELFPYDIDNILRNNLSLGTWIAYHESGFRSEFRSDSPPPNSWAMLSVWNSCAVFKLRVGKAPITWKIYGKTSRFIDRVFPCMKIRSLSDIFNRFGFYFMYGLYCEGPDSGSLVHSLCQFVHNLARKCKDCKIIVTEVGGGDIEKLKVHIPHWKTLSCSEDLWCVKALKIEEQSTISELIRCTHPRTIFVEPREV</sequence>
<evidence type="ECO:0000313" key="2">
    <source>
        <dbReference type="EMBL" id="RZC78079.1"/>
    </source>
</evidence>
<dbReference type="SUPFAM" id="SSF55729">
    <property type="entry name" value="Acyl-CoA N-acyltransferases (Nat)"/>
    <property type="match status" value="1"/>
</dbReference>
<dbReference type="EMBL" id="CM010723">
    <property type="protein sequence ID" value="RZC78079.1"/>
    <property type="molecule type" value="Genomic_DNA"/>
</dbReference>
<dbReference type="Gene3D" id="3.40.630.30">
    <property type="match status" value="1"/>
</dbReference>
<dbReference type="PANTHER" id="PTHR47370:SF1">
    <property type="entry name" value="ACYL-COA N-ACYLTRANSFERASES (NAT) SUPERFAMILY PROTEIN"/>
    <property type="match status" value="1"/>
</dbReference>
<gene>
    <name evidence="2" type="ORF">C5167_002295</name>
</gene>
<dbReference type="AlphaFoldDB" id="A0A4Y7L1H5"/>
<keyword evidence="3" id="KW-1185">Reference proteome</keyword>
<dbReference type="GO" id="GO:0016747">
    <property type="term" value="F:acyltransferase activity, transferring groups other than amino-acyl groups"/>
    <property type="evidence" value="ECO:0007669"/>
    <property type="project" value="InterPro"/>
</dbReference>
<dbReference type="InterPro" id="IPR016181">
    <property type="entry name" value="Acyl_CoA_acyltransferase"/>
</dbReference>
<dbReference type="CDD" id="cd04301">
    <property type="entry name" value="NAT_SF"/>
    <property type="match status" value="1"/>
</dbReference>
<dbReference type="Proteomes" id="UP000316621">
    <property type="component" value="Chromosome 9"/>
</dbReference>
<dbReference type="PROSITE" id="PS51186">
    <property type="entry name" value="GNAT"/>
    <property type="match status" value="1"/>
</dbReference>
<dbReference type="OMA" id="GTWIAYH"/>
<dbReference type="InterPro" id="IPR000182">
    <property type="entry name" value="GNAT_dom"/>
</dbReference>
<dbReference type="Gramene" id="RZC78079">
    <property type="protein sequence ID" value="RZC78079"/>
    <property type="gene ID" value="C5167_002295"/>
</dbReference>